<dbReference type="Gene3D" id="3.30.450.20">
    <property type="entry name" value="PAS domain"/>
    <property type="match status" value="2"/>
</dbReference>
<dbReference type="SUPFAM" id="SSF103190">
    <property type="entry name" value="Sensory domain-like"/>
    <property type="match status" value="1"/>
</dbReference>
<dbReference type="InterPro" id="IPR029151">
    <property type="entry name" value="Sensor-like_sf"/>
</dbReference>
<keyword evidence="6" id="KW-0808">Transferase</keyword>
<dbReference type="InterPro" id="IPR050428">
    <property type="entry name" value="TCS_sensor_his_kinase"/>
</dbReference>
<organism evidence="16 17">
    <name type="scientific">Corynebacterium doosanense CAU 212 = DSM 45436</name>
    <dbReference type="NCBI Taxonomy" id="558173"/>
    <lineage>
        <taxon>Bacteria</taxon>
        <taxon>Bacillati</taxon>
        <taxon>Actinomycetota</taxon>
        <taxon>Actinomycetes</taxon>
        <taxon>Mycobacteriales</taxon>
        <taxon>Corynebacteriaceae</taxon>
        <taxon>Corynebacterium</taxon>
    </lineage>
</organism>
<proteinExistence type="predicted"/>
<dbReference type="Pfam" id="PF17203">
    <property type="entry name" value="sCache_3_2"/>
    <property type="match status" value="1"/>
</dbReference>
<keyword evidence="13 14" id="KW-0472">Membrane</keyword>
<dbReference type="SMART" id="SM00387">
    <property type="entry name" value="HATPase_c"/>
    <property type="match status" value="1"/>
</dbReference>
<evidence type="ECO:0000256" key="3">
    <source>
        <dbReference type="ARBA" id="ARBA00012438"/>
    </source>
</evidence>
<dbReference type="InterPro" id="IPR036890">
    <property type="entry name" value="HATPase_C_sf"/>
</dbReference>
<keyword evidence="10" id="KW-0067">ATP-binding</keyword>
<evidence type="ECO:0000313" key="16">
    <source>
        <dbReference type="EMBL" id="AIT59942.1"/>
    </source>
</evidence>
<dbReference type="InterPro" id="IPR033463">
    <property type="entry name" value="sCache_3"/>
</dbReference>
<dbReference type="AlphaFoldDB" id="A0A097ICT4"/>
<feature type="transmembrane region" description="Helical" evidence="14">
    <location>
        <begin position="175"/>
        <end position="198"/>
    </location>
</feature>
<dbReference type="PANTHER" id="PTHR45436">
    <property type="entry name" value="SENSOR HISTIDINE KINASE YKOH"/>
    <property type="match status" value="1"/>
</dbReference>
<dbReference type="EC" id="2.7.13.3" evidence="3"/>
<evidence type="ECO:0000256" key="8">
    <source>
        <dbReference type="ARBA" id="ARBA00022741"/>
    </source>
</evidence>
<evidence type="ECO:0000256" key="2">
    <source>
        <dbReference type="ARBA" id="ARBA00004651"/>
    </source>
</evidence>
<dbReference type="Gene3D" id="3.30.565.10">
    <property type="entry name" value="Histidine kinase-like ATPase, C-terminal domain"/>
    <property type="match status" value="1"/>
</dbReference>
<dbReference type="PANTHER" id="PTHR45436:SF5">
    <property type="entry name" value="SENSOR HISTIDINE KINASE TRCS"/>
    <property type="match status" value="1"/>
</dbReference>
<evidence type="ECO:0000256" key="12">
    <source>
        <dbReference type="ARBA" id="ARBA00023012"/>
    </source>
</evidence>
<protein>
    <recommendedName>
        <fullName evidence="3">histidine kinase</fullName>
        <ecNumber evidence="3">2.7.13.3</ecNumber>
    </recommendedName>
</protein>
<dbReference type="eggNOG" id="COG3290">
    <property type="taxonomic scope" value="Bacteria"/>
</dbReference>
<dbReference type="RefSeq" id="WP_018022320.1">
    <property type="nucleotide sequence ID" value="NZ_AQUX01000007.1"/>
</dbReference>
<dbReference type="InterPro" id="IPR016120">
    <property type="entry name" value="Sig_transdc_His_kin_SpoOB"/>
</dbReference>
<comment type="subcellular location">
    <subcellularLocation>
        <location evidence="2">Cell membrane</location>
        <topology evidence="2">Multi-pass membrane protein</topology>
    </subcellularLocation>
</comment>
<evidence type="ECO:0000256" key="11">
    <source>
        <dbReference type="ARBA" id="ARBA00022989"/>
    </source>
</evidence>
<keyword evidence="7 14" id="KW-0812">Transmembrane</keyword>
<keyword evidence="4" id="KW-1003">Cell membrane</keyword>
<feature type="domain" description="Histidine kinase" evidence="15">
    <location>
        <begin position="417"/>
        <end position="523"/>
    </location>
</feature>
<dbReference type="GO" id="GO:0005886">
    <property type="term" value="C:plasma membrane"/>
    <property type="evidence" value="ECO:0007669"/>
    <property type="project" value="UniProtKB-SubCell"/>
</dbReference>
<evidence type="ECO:0000259" key="15">
    <source>
        <dbReference type="PROSITE" id="PS50109"/>
    </source>
</evidence>
<evidence type="ECO:0000256" key="4">
    <source>
        <dbReference type="ARBA" id="ARBA00022475"/>
    </source>
</evidence>
<dbReference type="KEGG" id="cdo:CDOO_00345"/>
<dbReference type="EMBL" id="CP006764">
    <property type="protein sequence ID" value="AIT59942.1"/>
    <property type="molecule type" value="Genomic_DNA"/>
</dbReference>
<evidence type="ECO:0000256" key="6">
    <source>
        <dbReference type="ARBA" id="ARBA00022679"/>
    </source>
</evidence>
<keyword evidence="5" id="KW-0597">Phosphoprotein</keyword>
<keyword evidence="12" id="KW-0902">Two-component regulatory system</keyword>
<evidence type="ECO:0000313" key="17">
    <source>
        <dbReference type="Proteomes" id="UP000029914"/>
    </source>
</evidence>
<gene>
    <name evidence="16" type="ORF">CDOO_00345</name>
</gene>
<evidence type="ECO:0000256" key="9">
    <source>
        <dbReference type="ARBA" id="ARBA00022777"/>
    </source>
</evidence>
<evidence type="ECO:0000256" key="10">
    <source>
        <dbReference type="ARBA" id="ARBA00022840"/>
    </source>
</evidence>
<evidence type="ECO:0000256" key="1">
    <source>
        <dbReference type="ARBA" id="ARBA00000085"/>
    </source>
</evidence>
<evidence type="ECO:0000256" key="7">
    <source>
        <dbReference type="ARBA" id="ARBA00022692"/>
    </source>
</evidence>
<dbReference type="OrthoDB" id="9792686at2"/>
<comment type="catalytic activity">
    <reaction evidence="1">
        <text>ATP + protein L-histidine = ADP + protein N-phospho-L-histidine.</text>
        <dbReference type="EC" id="2.7.13.3"/>
    </reaction>
</comment>
<sequence length="533" mass="55780">MRFTTKVLLLQLATVLAVVTVATGVYTYFAVERLRDDAENSALLIARTVAAQPVVRAEVAAQSADGVLPDRASLIDGPLQQLATESALSSGALFVVITDSSGKRLSHPETEKLGETVSTSFSETLRGEEVTAWETGTLGPSARAKVPVYAPGSDTPVGQVSVGFQPASAYDDLPLVLVVIAGGGVLALVVGGIAALLLRRWWEKTTLGIQPEELSALVQTQAVVLDGVDDGVLAVDEGGTVQMANDRATSVLGRDPVGTSVEKLGIPLKSVDGVVVGGHVLYIDVKPVRRGNRVLGSVVVLRDRTDLTALAGRLDSVRSMTSALRVQRHEFANAMHAAAGLIDAGRSDEAAGFLRDLQQHGPVDYPLEGIEHLEEPFLRSYLGAAALPAGERGVALRLAEDTFVLGELRVVEDVATVLGNLVGNGVTAAAGAPEPRWVEVTLMDSGDELVMVAADSGPGLAPGVDFLAPVDRGADDSDRVHGHGIGLSLCRDLARRRGGELWLIDRGGSGSGAIVAARLPRVMQDRQPQAGEQ</sequence>
<keyword evidence="9 16" id="KW-0418">Kinase</keyword>
<keyword evidence="17" id="KW-1185">Reference proteome</keyword>
<accession>A0A097ICT4</accession>
<dbReference type="GO" id="GO:0000155">
    <property type="term" value="F:phosphorelay sensor kinase activity"/>
    <property type="evidence" value="ECO:0007669"/>
    <property type="project" value="InterPro"/>
</dbReference>
<dbReference type="InterPro" id="IPR004358">
    <property type="entry name" value="Sig_transdc_His_kin-like_C"/>
</dbReference>
<evidence type="ECO:0000256" key="13">
    <source>
        <dbReference type="ARBA" id="ARBA00023136"/>
    </source>
</evidence>
<evidence type="ECO:0000256" key="14">
    <source>
        <dbReference type="SAM" id="Phobius"/>
    </source>
</evidence>
<dbReference type="Pfam" id="PF02518">
    <property type="entry name" value="HATPase_c"/>
    <property type="match status" value="1"/>
</dbReference>
<dbReference type="PROSITE" id="PS50109">
    <property type="entry name" value="HIS_KIN"/>
    <property type="match status" value="1"/>
</dbReference>
<evidence type="ECO:0000256" key="5">
    <source>
        <dbReference type="ARBA" id="ARBA00022553"/>
    </source>
</evidence>
<dbReference type="InterPro" id="IPR003594">
    <property type="entry name" value="HATPase_dom"/>
</dbReference>
<dbReference type="SUPFAM" id="SSF55874">
    <property type="entry name" value="ATPase domain of HSP90 chaperone/DNA topoisomerase II/histidine kinase"/>
    <property type="match status" value="1"/>
</dbReference>
<name>A0A097ICT4_9CORY</name>
<dbReference type="STRING" id="558173.CDOO_00345"/>
<keyword evidence="11 14" id="KW-1133">Transmembrane helix</keyword>
<reference evidence="16 17" key="1">
    <citation type="submission" date="2013-09" db="EMBL/GenBank/DDBJ databases">
        <title>Complete genome sequence of Corynebacterium doosanense CAU 212(T) (=DSM 45436(T)), isolated from activated sludge.</title>
        <authorList>
            <person name="Schaffert L."/>
            <person name="Albersmeier A."/>
            <person name="Kalinowski J."/>
            <person name="Ruckert C."/>
        </authorList>
    </citation>
    <scope>NUCLEOTIDE SEQUENCE [LARGE SCALE GENOMIC DNA]</scope>
    <source>
        <strain evidence="16 17">CAU 212</strain>
    </source>
</reference>
<dbReference type="InterPro" id="IPR005467">
    <property type="entry name" value="His_kinase_dom"/>
</dbReference>
<dbReference type="PRINTS" id="PR00344">
    <property type="entry name" value="BCTRLSENSOR"/>
</dbReference>
<dbReference type="GO" id="GO:0005524">
    <property type="term" value="F:ATP binding"/>
    <property type="evidence" value="ECO:0007669"/>
    <property type="project" value="UniProtKB-KW"/>
</dbReference>
<keyword evidence="8" id="KW-0547">Nucleotide-binding</keyword>
<dbReference type="SUPFAM" id="SSF55890">
    <property type="entry name" value="Sporulation response regulatory protein Spo0B"/>
    <property type="match status" value="1"/>
</dbReference>
<dbReference type="HOGENOM" id="CLU_020211_11_1_11"/>
<dbReference type="Proteomes" id="UP000029914">
    <property type="component" value="Chromosome"/>
</dbReference>